<dbReference type="InterPro" id="IPR000462">
    <property type="entry name" value="CDP-OH_P_trans"/>
</dbReference>
<dbReference type="PROSITE" id="PS00379">
    <property type="entry name" value="CDP_ALCOHOL_P_TRANSF"/>
    <property type="match status" value="1"/>
</dbReference>
<evidence type="ECO:0000256" key="15">
    <source>
        <dbReference type="ARBA" id="ARBA00048586"/>
    </source>
</evidence>
<evidence type="ECO:0000256" key="5">
    <source>
        <dbReference type="ARBA" id="ARBA00013170"/>
    </source>
</evidence>
<evidence type="ECO:0000256" key="1">
    <source>
        <dbReference type="ARBA" id="ARBA00003973"/>
    </source>
</evidence>
<dbReference type="Pfam" id="PF01066">
    <property type="entry name" value="CDP-OH_P_transf"/>
    <property type="match status" value="1"/>
</dbReference>
<dbReference type="PANTHER" id="PTHR14269:SF62">
    <property type="entry name" value="CDP-DIACYLGLYCEROL--GLYCEROL-3-PHOSPHATE 3-PHOSPHATIDYLTRANSFERASE 1, CHLOROPLASTIC"/>
    <property type="match status" value="1"/>
</dbReference>
<feature type="transmembrane region" description="Helical" evidence="18">
    <location>
        <begin position="7"/>
        <end position="24"/>
    </location>
</feature>
<comment type="pathway">
    <text evidence="3">Phospholipid metabolism; phosphatidylglycerol biosynthesis; phosphatidylglycerol from CDP-diacylglycerol: step 1/2.</text>
</comment>
<keyword evidence="20" id="KW-1185">Reference proteome</keyword>
<dbReference type="Gene3D" id="1.20.120.1760">
    <property type="match status" value="1"/>
</dbReference>
<keyword evidence="14" id="KW-1208">Phospholipid metabolism</keyword>
<evidence type="ECO:0000256" key="16">
    <source>
        <dbReference type="NCBIfam" id="TIGR00560"/>
    </source>
</evidence>
<evidence type="ECO:0000313" key="19">
    <source>
        <dbReference type="EMBL" id="EFE28139.1"/>
    </source>
</evidence>
<evidence type="ECO:0000256" key="13">
    <source>
        <dbReference type="ARBA" id="ARBA00023209"/>
    </source>
</evidence>
<evidence type="ECO:0000256" key="4">
    <source>
        <dbReference type="ARBA" id="ARBA00010441"/>
    </source>
</evidence>
<dbReference type="RefSeq" id="WP_014262239.1">
    <property type="nucleotide sequence ID" value="NC_016630.1"/>
</dbReference>
<organism evidence="19 20">
    <name type="scientific">Filifactor alocis (strain ATCC 35896 / CCUG 47790 / D40 B5)</name>
    <name type="common">Fusobacterium alocis</name>
    <dbReference type="NCBI Taxonomy" id="546269"/>
    <lineage>
        <taxon>Bacteria</taxon>
        <taxon>Bacillati</taxon>
        <taxon>Bacillota</taxon>
        <taxon>Clostridia</taxon>
        <taxon>Peptostreptococcales</taxon>
        <taxon>Filifactoraceae</taxon>
        <taxon>Filifactor</taxon>
    </lineage>
</organism>
<dbReference type="GO" id="GO:0006655">
    <property type="term" value="P:phosphatidylglycerol biosynthetic process"/>
    <property type="evidence" value="ECO:0007669"/>
    <property type="project" value="UniProtKB-UniPathway"/>
</dbReference>
<proteinExistence type="inferred from homology"/>
<protein>
    <recommendedName>
        <fullName evidence="6 16">CDP-diacylglycerol--glycerol-3-phosphate 3-phosphatidyltransferase</fullName>
        <ecNumber evidence="5 16">2.7.8.5</ecNumber>
    </recommendedName>
</protein>
<comment type="subcellular location">
    <subcellularLocation>
        <location evidence="2">Membrane</location>
        <topology evidence="2">Multi-pass membrane protein</topology>
    </subcellularLocation>
</comment>
<comment type="catalytic activity">
    <reaction evidence="15">
        <text>a CDP-1,2-diacyl-sn-glycerol + sn-glycerol 3-phosphate = a 1,2-diacyl-sn-glycero-3-phospho-(1'-sn-glycero-3'-phosphate) + CMP + H(+)</text>
        <dbReference type="Rhea" id="RHEA:12593"/>
        <dbReference type="ChEBI" id="CHEBI:15378"/>
        <dbReference type="ChEBI" id="CHEBI:57597"/>
        <dbReference type="ChEBI" id="CHEBI:58332"/>
        <dbReference type="ChEBI" id="CHEBI:60110"/>
        <dbReference type="ChEBI" id="CHEBI:60377"/>
        <dbReference type="EC" id="2.7.8.5"/>
    </reaction>
</comment>
<dbReference type="GO" id="GO:0008444">
    <property type="term" value="F:CDP-diacylglycerol-glycerol-3-phosphate 3-phosphatidyltransferase activity"/>
    <property type="evidence" value="ECO:0007669"/>
    <property type="project" value="UniProtKB-UniRule"/>
</dbReference>
<keyword evidence="12 18" id="KW-0472">Membrane</keyword>
<evidence type="ECO:0000256" key="2">
    <source>
        <dbReference type="ARBA" id="ARBA00004141"/>
    </source>
</evidence>
<evidence type="ECO:0000256" key="8">
    <source>
        <dbReference type="ARBA" id="ARBA00022679"/>
    </source>
</evidence>
<keyword evidence="7" id="KW-0444">Lipid biosynthesis</keyword>
<dbReference type="UniPathway" id="UPA00084">
    <property type="reaction ID" value="UER00503"/>
</dbReference>
<dbReference type="KEGG" id="faa:HMPREF0389_00052"/>
<evidence type="ECO:0000256" key="7">
    <source>
        <dbReference type="ARBA" id="ARBA00022516"/>
    </source>
</evidence>
<dbReference type="EMBL" id="CP002390">
    <property type="protein sequence ID" value="EFE28139.1"/>
    <property type="molecule type" value="Genomic_DNA"/>
</dbReference>
<dbReference type="PIRSF" id="PIRSF000847">
    <property type="entry name" value="Phos_ph_gly_syn"/>
    <property type="match status" value="1"/>
</dbReference>
<dbReference type="eggNOG" id="COG0558">
    <property type="taxonomic scope" value="Bacteria"/>
</dbReference>
<feature type="transmembrane region" description="Helical" evidence="18">
    <location>
        <begin position="72"/>
        <end position="94"/>
    </location>
</feature>
<dbReference type="InterPro" id="IPR048254">
    <property type="entry name" value="CDP_ALCOHOL_P_TRANSF_CS"/>
</dbReference>
<dbReference type="InterPro" id="IPR043130">
    <property type="entry name" value="CDP-OH_PTrfase_TM_dom"/>
</dbReference>
<evidence type="ECO:0000256" key="12">
    <source>
        <dbReference type="ARBA" id="ARBA00023136"/>
    </source>
</evidence>
<dbReference type="GO" id="GO:0016020">
    <property type="term" value="C:membrane"/>
    <property type="evidence" value="ECO:0007669"/>
    <property type="project" value="UniProtKB-SubCell"/>
</dbReference>
<name>D6GR48_FILAD</name>
<evidence type="ECO:0000256" key="3">
    <source>
        <dbReference type="ARBA" id="ARBA00005042"/>
    </source>
</evidence>
<dbReference type="AlphaFoldDB" id="D6GR48"/>
<keyword evidence="11" id="KW-0443">Lipid metabolism</keyword>
<accession>D6GR48</accession>
<dbReference type="STRING" id="546269.HMPREF0389_00052"/>
<evidence type="ECO:0000256" key="9">
    <source>
        <dbReference type="ARBA" id="ARBA00022692"/>
    </source>
</evidence>
<dbReference type="OrthoDB" id="9796672at2"/>
<keyword evidence="13" id="KW-0594">Phospholipid biosynthesis</keyword>
<sequence length="173" mass="19018">MNTPNKLTVLRLLLVLVFFVVAYFERSKEVYLFATVVYSVASATDFLDGYLARKYNLVTDFGKFMDPLADKVLVAAAMIFLVQVGRLPAFLVVVIVAREYAISILRAIASSQGTVIAAAKGGKIKTVTQMIGTILLLLNITIIGLPIMYIALIATIYSGGEYIYNSRHLISEK</sequence>
<evidence type="ECO:0000256" key="17">
    <source>
        <dbReference type="RuleBase" id="RU003750"/>
    </source>
</evidence>
<evidence type="ECO:0000256" key="18">
    <source>
        <dbReference type="SAM" id="Phobius"/>
    </source>
</evidence>
<feature type="transmembrane region" description="Helical" evidence="18">
    <location>
        <begin position="131"/>
        <end position="157"/>
    </location>
</feature>
<comment type="similarity">
    <text evidence="4 17">Belongs to the CDP-alcohol phosphatidyltransferase class-I family.</text>
</comment>
<dbReference type="InterPro" id="IPR004570">
    <property type="entry name" value="Phosphatidylglycerol_P_synth"/>
</dbReference>
<reference evidence="20" key="1">
    <citation type="submission" date="2010-12" db="EMBL/GenBank/DDBJ databases">
        <title>The genome sequence of Filifactor alocis strain ATCC 35896.</title>
        <authorList>
            <consortium name="The Broad Institute Genome Sequencing Platform"/>
            <person name="Ward D."/>
            <person name="Earl A."/>
            <person name="Feldgarden M."/>
            <person name="Young S.K."/>
            <person name="Gargeya S."/>
            <person name="Zeng Q."/>
            <person name="Alvarado L."/>
            <person name="Berlin A."/>
            <person name="Bochicchio J."/>
            <person name="Chapman S.B."/>
            <person name="Chen Z."/>
            <person name="Freedman E."/>
            <person name="Gellesch M."/>
            <person name="Goldberg J."/>
            <person name="Griggs A."/>
            <person name="Gujja S."/>
            <person name="Heilman E."/>
            <person name="Heiman D."/>
            <person name="Howarth C."/>
            <person name="Mehta T."/>
            <person name="Neiman D."/>
            <person name="Pearson M."/>
            <person name="Roberts A."/>
            <person name="Saif S."/>
            <person name="Shea T."/>
            <person name="Shenoy N."/>
            <person name="Sisk P."/>
            <person name="Stolte C."/>
            <person name="Sykes S."/>
            <person name="White J."/>
            <person name="Yandava C."/>
            <person name="Izard J."/>
            <person name="Blanton J.M."/>
            <person name="Baranova O.V."/>
            <person name="Tanner A.C."/>
            <person name="Dewhirst F.E."/>
            <person name="Haas B."/>
            <person name="Nusbaum C."/>
            <person name="Birren B."/>
        </authorList>
    </citation>
    <scope>NUCLEOTIDE SEQUENCE [LARGE SCALE GENOMIC DNA]</scope>
    <source>
        <strain evidence="20">ATCC 35896 / D40 B5</strain>
    </source>
</reference>
<gene>
    <name evidence="19" type="primary">pgsA</name>
    <name evidence="19" type="ordered locus">HMPREF0389_00052</name>
</gene>
<keyword evidence="9 18" id="KW-0812">Transmembrane</keyword>
<dbReference type="PANTHER" id="PTHR14269">
    <property type="entry name" value="CDP-DIACYLGLYCEROL--GLYCEROL-3-PHOSPHATE 3-PHOSPHATIDYLTRANSFERASE-RELATED"/>
    <property type="match status" value="1"/>
</dbReference>
<keyword evidence="10 18" id="KW-1133">Transmembrane helix</keyword>
<evidence type="ECO:0000313" key="20">
    <source>
        <dbReference type="Proteomes" id="UP000007468"/>
    </source>
</evidence>
<keyword evidence="8 17" id="KW-0808">Transferase</keyword>
<dbReference type="Proteomes" id="UP000007468">
    <property type="component" value="Chromosome"/>
</dbReference>
<evidence type="ECO:0000256" key="14">
    <source>
        <dbReference type="ARBA" id="ARBA00023264"/>
    </source>
</evidence>
<dbReference type="EC" id="2.7.8.5" evidence="5 16"/>
<dbReference type="PATRIC" id="fig|546269.5.peg.612"/>
<evidence type="ECO:0000256" key="11">
    <source>
        <dbReference type="ARBA" id="ARBA00023098"/>
    </source>
</evidence>
<dbReference type="InterPro" id="IPR050324">
    <property type="entry name" value="CDP-alcohol_PTase-I"/>
</dbReference>
<comment type="function">
    <text evidence="1">This protein catalyzes the committed step to the synthesis of the acidic phospholipids.</text>
</comment>
<evidence type="ECO:0000256" key="6">
    <source>
        <dbReference type="ARBA" id="ARBA00014944"/>
    </source>
</evidence>
<evidence type="ECO:0000256" key="10">
    <source>
        <dbReference type="ARBA" id="ARBA00022989"/>
    </source>
</evidence>
<dbReference type="NCBIfam" id="TIGR00560">
    <property type="entry name" value="pgsA"/>
    <property type="match status" value="1"/>
</dbReference>